<dbReference type="AlphaFoldDB" id="A0A6A5BQN2"/>
<evidence type="ECO:0000313" key="2">
    <source>
        <dbReference type="Proteomes" id="UP000444721"/>
    </source>
</evidence>
<organism evidence="1 2">
    <name type="scientific">Naegleria fowleri</name>
    <name type="common">Brain eating amoeba</name>
    <dbReference type="NCBI Taxonomy" id="5763"/>
    <lineage>
        <taxon>Eukaryota</taxon>
        <taxon>Discoba</taxon>
        <taxon>Heterolobosea</taxon>
        <taxon>Tetramitia</taxon>
        <taxon>Eutetramitia</taxon>
        <taxon>Vahlkampfiidae</taxon>
        <taxon>Naegleria</taxon>
    </lineage>
</organism>
<proteinExistence type="predicted"/>
<gene>
    <name evidence="1" type="ORF">FDP41_003378</name>
</gene>
<comment type="caution">
    <text evidence="1">The sequence shown here is derived from an EMBL/GenBank/DDBJ whole genome shotgun (WGS) entry which is preliminary data.</text>
</comment>
<dbReference type="VEuPathDB" id="AmoebaDB:FDP41_003378"/>
<sequence>MSKSYPPQSSHIPPDPNMERPILNWRGLFDRTKRHPRTTVTDRNLAESDDGKFSLPIRPNEYKLMKQKYFNDLLMMIKIKNCWEFKDQLLEVIEKEKENYPNDLVNINLLKSYLQESKVDSNFLDYFGKHVLLKQPEQQVLHENILEEPVEGKAQSMIVGEDFSQYDNHKIYSLYAKYHNCMQYTFLKIITIESVLNCKRPLAEYRALPLHFIQFEKKTERYWKKYERCVLKSAARNAYYTEKYRQAHKDQISSDM</sequence>
<evidence type="ECO:0000313" key="1">
    <source>
        <dbReference type="EMBL" id="KAF0977386.1"/>
    </source>
</evidence>
<dbReference type="RefSeq" id="XP_044562099.1">
    <property type="nucleotide sequence ID" value="XM_044706675.1"/>
</dbReference>
<name>A0A6A5BQN2_NAEFO</name>
<accession>A0A6A5BQN2</accession>
<dbReference type="VEuPathDB" id="AmoebaDB:NF0062130"/>
<dbReference type="GeneID" id="68110596"/>
<dbReference type="OrthoDB" id="10326796at2759"/>
<dbReference type="VEuPathDB" id="AmoebaDB:NfTy_071780"/>
<dbReference type="Proteomes" id="UP000444721">
    <property type="component" value="Unassembled WGS sequence"/>
</dbReference>
<keyword evidence="2" id="KW-1185">Reference proteome</keyword>
<dbReference type="EMBL" id="VFQX01000034">
    <property type="protein sequence ID" value="KAF0977386.1"/>
    <property type="molecule type" value="Genomic_DNA"/>
</dbReference>
<protein>
    <submittedName>
        <fullName evidence="1">Uncharacterized protein</fullName>
    </submittedName>
</protein>
<reference evidence="1 2" key="1">
    <citation type="journal article" date="2019" name="Sci. Rep.">
        <title>Nanopore sequencing improves the draft genome of the human pathogenic amoeba Naegleria fowleri.</title>
        <authorList>
            <person name="Liechti N."/>
            <person name="Schurch N."/>
            <person name="Bruggmann R."/>
            <person name="Wittwer M."/>
        </authorList>
    </citation>
    <scope>NUCLEOTIDE SEQUENCE [LARGE SCALE GENOMIC DNA]</scope>
    <source>
        <strain evidence="1 2">ATCC 30894</strain>
    </source>
</reference>